<dbReference type="Pfam" id="PF00282">
    <property type="entry name" value="Pyridoxal_deC"/>
    <property type="match status" value="1"/>
</dbReference>
<dbReference type="InterPro" id="IPR015424">
    <property type="entry name" value="PyrdxlP-dep_Trfase"/>
</dbReference>
<organism evidence="8 9">
    <name type="scientific">Pedobacter cryoconitis</name>
    <dbReference type="NCBI Taxonomy" id="188932"/>
    <lineage>
        <taxon>Bacteria</taxon>
        <taxon>Pseudomonadati</taxon>
        <taxon>Bacteroidota</taxon>
        <taxon>Sphingobacteriia</taxon>
        <taxon>Sphingobacteriales</taxon>
        <taxon>Sphingobacteriaceae</taxon>
        <taxon>Pedobacter</taxon>
    </lineage>
</organism>
<evidence type="ECO:0000256" key="4">
    <source>
        <dbReference type="ARBA" id="ARBA00022898"/>
    </source>
</evidence>
<dbReference type="InterPro" id="IPR010977">
    <property type="entry name" value="Aromatic_deC"/>
</dbReference>
<comment type="similarity">
    <text evidence="2 7">Belongs to the group II decarboxylase family.</text>
</comment>
<evidence type="ECO:0000256" key="3">
    <source>
        <dbReference type="ARBA" id="ARBA00022793"/>
    </source>
</evidence>
<sequence>MLSINLQEEQLITLFENNPQKDIFHHDNQEEYLDAIGKVTLAVKRFLDNNKKPFSGVTPAELRPLFAKVDFDKPLPDYDSLLDEVENLYTNHAVAFHHPEYIAHLNCPLVIPAIAAEVMISSINSSLDTWDQSAGGTLMEQKLIEWTCKEIGFGDLSDGIFTSGGTQSNLMGLLLARDHYAFKLLNHNIKQDGLPAEASRFRIFVSEMAHFSIQKNASLLGLGEKAVVKIKTDRSFRMNSVLLEDAIKQEIALGNIPIAIVGTAGTTDFGNIDPLQEIGRLSTKYDLWFHVDAAYGCGLLLANKSRKLINGIELAHSVTVDYHKSFFQPVSSGAFLIKDKKFFGLITHHADYLNPKDHDHDGLPNQVNKSIQTTRRFDALKLWFTLRMMGKEKLGGYFETIIHTAAQIAAMLQADPAFELMNESDISALVFRYNPRDGQADLCAMNQFIKKSMFNGGEALVAGTKINKQFYLKFTLLNPLTTIDHVKNIFNIIKQHGNEYLQFNKTTTEFWRN</sequence>
<dbReference type="GO" id="GO:0016831">
    <property type="term" value="F:carboxy-lyase activity"/>
    <property type="evidence" value="ECO:0007669"/>
    <property type="project" value="UniProtKB-KW"/>
</dbReference>
<evidence type="ECO:0000256" key="6">
    <source>
        <dbReference type="PIRSR" id="PIRSR602129-50"/>
    </source>
</evidence>
<dbReference type="GO" id="GO:0019752">
    <property type="term" value="P:carboxylic acid metabolic process"/>
    <property type="evidence" value="ECO:0007669"/>
    <property type="project" value="InterPro"/>
</dbReference>
<dbReference type="AlphaFoldDB" id="A0A127V9C2"/>
<dbReference type="SUPFAM" id="SSF53383">
    <property type="entry name" value="PLP-dependent transferases"/>
    <property type="match status" value="1"/>
</dbReference>
<evidence type="ECO:0000313" key="9">
    <source>
        <dbReference type="Proteomes" id="UP000071561"/>
    </source>
</evidence>
<gene>
    <name evidence="8" type="ORF">AY601_0898</name>
</gene>
<dbReference type="Gene3D" id="1.20.1650.10">
    <property type="entry name" value="PLP-dependent transferases"/>
    <property type="match status" value="1"/>
</dbReference>
<accession>A0A127V9C2</accession>
<comment type="cofactor">
    <cofactor evidence="1 6 7">
        <name>pyridoxal 5'-phosphate</name>
        <dbReference type="ChEBI" id="CHEBI:597326"/>
    </cofactor>
</comment>
<dbReference type="EMBL" id="CP014504">
    <property type="protein sequence ID" value="AMP97839.1"/>
    <property type="molecule type" value="Genomic_DNA"/>
</dbReference>
<dbReference type="InterPro" id="IPR015421">
    <property type="entry name" value="PyrdxlP-dep_Trfase_major"/>
</dbReference>
<name>A0A127V9C2_9SPHI</name>
<keyword evidence="9" id="KW-1185">Reference proteome</keyword>
<proteinExistence type="inferred from homology"/>
<evidence type="ECO:0000256" key="2">
    <source>
        <dbReference type="ARBA" id="ARBA00009533"/>
    </source>
</evidence>
<evidence type="ECO:0000256" key="5">
    <source>
        <dbReference type="ARBA" id="ARBA00023239"/>
    </source>
</evidence>
<dbReference type="CDD" id="cd06450">
    <property type="entry name" value="DOPA_deC_like"/>
    <property type="match status" value="1"/>
</dbReference>
<dbReference type="InterPro" id="IPR002129">
    <property type="entry name" value="PyrdxlP-dep_de-COase"/>
</dbReference>
<keyword evidence="5 7" id="KW-0456">Lyase</keyword>
<dbReference type="InterPro" id="IPR015422">
    <property type="entry name" value="PyrdxlP-dep_Trfase_small"/>
</dbReference>
<dbReference type="PATRIC" id="fig|188932.3.peg.925"/>
<keyword evidence="4 6" id="KW-0663">Pyridoxal phosphate</keyword>
<evidence type="ECO:0000256" key="7">
    <source>
        <dbReference type="RuleBase" id="RU000382"/>
    </source>
</evidence>
<dbReference type="Proteomes" id="UP000071561">
    <property type="component" value="Chromosome"/>
</dbReference>
<dbReference type="GO" id="GO:0030170">
    <property type="term" value="F:pyridoxal phosphate binding"/>
    <property type="evidence" value="ECO:0007669"/>
    <property type="project" value="InterPro"/>
</dbReference>
<dbReference type="GO" id="GO:0006520">
    <property type="term" value="P:amino acid metabolic process"/>
    <property type="evidence" value="ECO:0007669"/>
    <property type="project" value="InterPro"/>
</dbReference>
<dbReference type="RefSeq" id="WP_068397024.1">
    <property type="nucleotide sequence ID" value="NZ_CP014504.1"/>
</dbReference>
<evidence type="ECO:0000256" key="1">
    <source>
        <dbReference type="ARBA" id="ARBA00001933"/>
    </source>
</evidence>
<dbReference type="KEGG" id="pcm:AY601_0898"/>
<dbReference type="Gene3D" id="3.90.1150.10">
    <property type="entry name" value="Aspartate Aminotransferase, domain 1"/>
    <property type="match status" value="1"/>
</dbReference>
<protein>
    <submittedName>
        <fullName evidence="8">Cytochrome C biogenesis protein CcmH</fullName>
    </submittedName>
</protein>
<dbReference type="PANTHER" id="PTHR45677:SF8">
    <property type="entry name" value="CYSTEINE SULFINIC ACID DECARBOXYLASE"/>
    <property type="match status" value="1"/>
</dbReference>
<keyword evidence="3" id="KW-0210">Decarboxylase</keyword>
<dbReference type="OrthoDB" id="9803665at2"/>
<dbReference type="Gene3D" id="3.40.640.10">
    <property type="entry name" value="Type I PLP-dependent aspartate aminotransferase-like (Major domain)"/>
    <property type="match status" value="1"/>
</dbReference>
<feature type="modified residue" description="N6-(pyridoxal phosphate)lysine" evidence="6">
    <location>
        <position position="324"/>
    </location>
</feature>
<reference evidence="8 9" key="1">
    <citation type="submission" date="2016-03" db="EMBL/GenBank/DDBJ databases">
        <title>Complete genome sequence of Pedobacter cryoconitis PAMC 27485.</title>
        <authorList>
            <person name="Lee J."/>
            <person name="Kim O.-S."/>
        </authorList>
    </citation>
    <scope>NUCLEOTIDE SEQUENCE [LARGE SCALE GENOMIC DNA]</scope>
    <source>
        <strain evidence="8 9">PAMC 27485</strain>
    </source>
</reference>
<dbReference type="GO" id="GO:0005737">
    <property type="term" value="C:cytoplasm"/>
    <property type="evidence" value="ECO:0007669"/>
    <property type="project" value="TreeGrafter"/>
</dbReference>
<evidence type="ECO:0000313" key="8">
    <source>
        <dbReference type="EMBL" id="AMP97839.1"/>
    </source>
</evidence>
<dbReference type="PRINTS" id="PR00800">
    <property type="entry name" value="YHDCRBOXLASE"/>
</dbReference>
<dbReference type="PANTHER" id="PTHR45677">
    <property type="entry name" value="GLUTAMATE DECARBOXYLASE-RELATED"/>
    <property type="match status" value="1"/>
</dbReference>